<evidence type="ECO:0000256" key="7">
    <source>
        <dbReference type="ARBA" id="ARBA00023303"/>
    </source>
</evidence>
<name>A0AAE0FP62_9CHLO</name>
<sequence>MNKEPDQEPQEGLNLKWLVLHRSPWGKFVKYTVAYLGFLSLATHVGIYYFAEFDEHSVTERISRSEVILLTWIIAHGIDAFSTVLKLGWQECLIRGEYWHVMDVITAPFPILTMLWRYKVSTELEVEQIRAAYGICIILFYARSLRFLAVHHQLGPLLTSLFTMFTDVFAWLVMALTTISAFAVAFLVVMKHTLENSDVTFNTLADAWYFTIGLVLDPEYSEDAFRLNATGWILFRLYNVLMSIMLLNLLIAMMASSYAAIIDNVQHEFRFAFVGLLREFTVRSTIPPPFSPLVMMWGWIWSLGDMCCRQSTVRADANNRSRAAAVLTRRNIDEQRRRVQKAEKKAQKVYLRAKEEVPISTLPSLKANTNPTRGA</sequence>
<organism evidence="11 12">
    <name type="scientific">Cymbomonas tetramitiformis</name>
    <dbReference type="NCBI Taxonomy" id="36881"/>
    <lineage>
        <taxon>Eukaryota</taxon>
        <taxon>Viridiplantae</taxon>
        <taxon>Chlorophyta</taxon>
        <taxon>Pyramimonadophyceae</taxon>
        <taxon>Pyramimonadales</taxon>
        <taxon>Pyramimonadaceae</taxon>
        <taxon>Cymbomonas</taxon>
    </lineage>
</organism>
<evidence type="ECO:0000256" key="4">
    <source>
        <dbReference type="ARBA" id="ARBA00022989"/>
    </source>
</evidence>
<evidence type="ECO:0000256" key="9">
    <source>
        <dbReference type="SAM" id="Phobius"/>
    </source>
</evidence>
<feature type="coiled-coil region" evidence="8">
    <location>
        <begin position="325"/>
        <end position="352"/>
    </location>
</feature>
<evidence type="ECO:0000256" key="5">
    <source>
        <dbReference type="ARBA" id="ARBA00023065"/>
    </source>
</evidence>
<dbReference type="Pfam" id="PF00520">
    <property type="entry name" value="Ion_trans"/>
    <property type="match status" value="1"/>
</dbReference>
<proteinExistence type="predicted"/>
<feature type="transmembrane region" description="Helical" evidence="9">
    <location>
        <begin position="130"/>
        <end position="149"/>
    </location>
</feature>
<evidence type="ECO:0000256" key="8">
    <source>
        <dbReference type="SAM" id="Coils"/>
    </source>
</evidence>
<comment type="caution">
    <text evidence="11">The sequence shown here is derived from an EMBL/GenBank/DDBJ whole genome shotgun (WGS) entry which is preliminary data.</text>
</comment>
<keyword evidence="2" id="KW-0813">Transport</keyword>
<dbReference type="PANTHER" id="PTHR13800:SF1">
    <property type="entry name" value="TRANSIENT RECEPTOR POTENTIAL CATION CHANNEL TRPM"/>
    <property type="match status" value="1"/>
</dbReference>
<dbReference type="InterPro" id="IPR002153">
    <property type="entry name" value="TRPC_channel"/>
</dbReference>
<accession>A0AAE0FP62</accession>
<keyword evidence="5" id="KW-0406">Ion transport</keyword>
<comment type="subcellular location">
    <subcellularLocation>
        <location evidence="1">Membrane</location>
        <topology evidence="1">Multi-pass membrane protein</topology>
    </subcellularLocation>
</comment>
<evidence type="ECO:0000259" key="10">
    <source>
        <dbReference type="Pfam" id="PF00520"/>
    </source>
</evidence>
<gene>
    <name evidence="11" type="ORF">CYMTET_28544</name>
</gene>
<dbReference type="PRINTS" id="PR01097">
    <property type="entry name" value="TRNSRECEPTRP"/>
</dbReference>
<feature type="transmembrane region" description="Helical" evidence="9">
    <location>
        <begin position="62"/>
        <end position="78"/>
    </location>
</feature>
<evidence type="ECO:0000256" key="2">
    <source>
        <dbReference type="ARBA" id="ARBA00022448"/>
    </source>
</evidence>
<dbReference type="PANTHER" id="PTHR13800">
    <property type="entry name" value="TRANSIENT RECEPTOR POTENTIAL CATION CHANNEL, SUBFAMILY M, MEMBER 6"/>
    <property type="match status" value="1"/>
</dbReference>
<feature type="transmembrane region" description="Helical" evidence="9">
    <location>
        <begin position="169"/>
        <end position="190"/>
    </location>
</feature>
<feature type="transmembrane region" description="Helical" evidence="9">
    <location>
        <begin position="98"/>
        <end position="118"/>
    </location>
</feature>
<dbReference type="InterPro" id="IPR005821">
    <property type="entry name" value="Ion_trans_dom"/>
</dbReference>
<protein>
    <recommendedName>
        <fullName evidence="10">Ion transport domain-containing protein</fullName>
    </recommendedName>
</protein>
<dbReference type="AlphaFoldDB" id="A0AAE0FP62"/>
<keyword evidence="6 9" id="KW-0472">Membrane</keyword>
<evidence type="ECO:0000256" key="3">
    <source>
        <dbReference type="ARBA" id="ARBA00022692"/>
    </source>
</evidence>
<feature type="transmembrane region" description="Helical" evidence="9">
    <location>
        <begin position="28"/>
        <end position="50"/>
    </location>
</feature>
<keyword evidence="8" id="KW-0175">Coiled coil</keyword>
<feature type="transmembrane region" description="Helical" evidence="9">
    <location>
        <begin position="236"/>
        <end position="261"/>
    </location>
</feature>
<keyword evidence="4 9" id="KW-1133">Transmembrane helix</keyword>
<reference evidence="11 12" key="1">
    <citation type="journal article" date="2015" name="Genome Biol. Evol.">
        <title>Comparative Genomics of a Bacterivorous Green Alga Reveals Evolutionary Causalities and Consequences of Phago-Mixotrophic Mode of Nutrition.</title>
        <authorList>
            <person name="Burns J.A."/>
            <person name="Paasch A."/>
            <person name="Narechania A."/>
            <person name="Kim E."/>
        </authorList>
    </citation>
    <scope>NUCLEOTIDE SEQUENCE [LARGE SCALE GENOMIC DNA]</scope>
    <source>
        <strain evidence="11 12">PLY_AMNH</strain>
    </source>
</reference>
<dbReference type="EMBL" id="LGRX02016071">
    <property type="protein sequence ID" value="KAK3262611.1"/>
    <property type="molecule type" value="Genomic_DNA"/>
</dbReference>
<feature type="domain" description="Ion transport" evidence="10">
    <location>
        <begin position="43"/>
        <end position="261"/>
    </location>
</feature>
<evidence type="ECO:0000313" key="12">
    <source>
        <dbReference type="Proteomes" id="UP001190700"/>
    </source>
</evidence>
<dbReference type="InterPro" id="IPR050927">
    <property type="entry name" value="TRPM"/>
</dbReference>
<keyword evidence="7" id="KW-0407">Ion channel</keyword>
<keyword evidence="3 9" id="KW-0812">Transmembrane</keyword>
<evidence type="ECO:0000256" key="6">
    <source>
        <dbReference type="ARBA" id="ARBA00023136"/>
    </source>
</evidence>
<evidence type="ECO:0000313" key="11">
    <source>
        <dbReference type="EMBL" id="KAK3262611.1"/>
    </source>
</evidence>
<dbReference type="GO" id="GO:0005886">
    <property type="term" value="C:plasma membrane"/>
    <property type="evidence" value="ECO:0007669"/>
    <property type="project" value="TreeGrafter"/>
</dbReference>
<evidence type="ECO:0000256" key="1">
    <source>
        <dbReference type="ARBA" id="ARBA00004141"/>
    </source>
</evidence>
<keyword evidence="12" id="KW-1185">Reference proteome</keyword>
<dbReference type="GO" id="GO:0005262">
    <property type="term" value="F:calcium channel activity"/>
    <property type="evidence" value="ECO:0007669"/>
    <property type="project" value="InterPro"/>
</dbReference>
<dbReference type="Proteomes" id="UP001190700">
    <property type="component" value="Unassembled WGS sequence"/>
</dbReference>